<feature type="domain" description="C3H1-type" evidence="14">
    <location>
        <begin position="11"/>
        <end position="38"/>
    </location>
</feature>
<dbReference type="GO" id="GO:0036464">
    <property type="term" value="C:cytoplasmic ribonucleoprotein granule"/>
    <property type="evidence" value="ECO:0007669"/>
    <property type="project" value="UniProtKB-SubCell"/>
</dbReference>
<dbReference type="EC" id="3.6.4.13" evidence="3"/>
<evidence type="ECO:0000313" key="15">
    <source>
        <dbReference type="EMBL" id="CAK5272066.1"/>
    </source>
</evidence>
<dbReference type="GO" id="GO:0003723">
    <property type="term" value="F:RNA binding"/>
    <property type="evidence" value="ECO:0007669"/>
    <property type="project" value="UniProtKB-KW"/>
</dbReference>
<keyword evidence="9" id="KW-0694">RNA-binding</keyword>
<comment type="catalytic activity">
    <reaction evidence="11">
        <text>ATP + H2O = ADP + phosphate + H(+)</text>
        <dbReference type="Rhea" id="RHEA:13065"/>
        <dbReference type="ChEBI" id="CHEBI:15377"/>
        <dbReference type="ChEBI" id="CHEBI:15378"/>
        <dbReference type="ChEBI" id="CHEBI:30616"/>
        <dbReference type="ChEBI" id="CHEBI:43474"/>
        <dbReference type="ChEBI" id="CHEBI:456216"/>
        <dbReference type="EC" id="3.6.4.13"/>
    </reaction>
</comment>
<evidence type="ECO:0000256" key="9">
    <source>
        <dbReference type="ARBA" id="ARBA00022884"/>
    </source>
</evidence>
<dbReference type="GO" id="GO:0005524">
    <property type="term" value="F:ATP binding"/>
    <property type="evidence" value="ECO:0007669"/>
    <property type="project" value="UniProtKB-KW"/>
</dbReference>
<dbReference type="SUPFAM" id="SSF52540">
    <property type="entry name" value="P-loop containing nucleoside triphosphate hydrolases"/>
    <property type="match status" value="1"/>
</dbReference>
<dbReference type="CDD" id="cd18808">
    <property type="entry name" value="SF1_C_Upf1"/>
    <property type="match status" value="1"/>
</dbReference>
<dbReference type="Pfam" id="PF13087">
    <property type="entry name" value="AAA_12"/>
    <property type="match status" value="1"/>
</dbReference>
<accession>A0AAD2K113</accession>
<dbReference type="PANTHER" id="PTHR45418:SF1">
    <property type="entry name" value="CANCER_TESTIS ANTIGEN 55"/>
    <property type="match status" value="1"/>
</dbReference>
<dbReference type="GO" id="GO:0016787">
    <property type="term" value="F:hydrolase activity"/>
    <property type="evidence" value="ECO:0007669"/>
    <property type="project" value="UniProtKB-KW"/>
</dbReference>
<evidence type="ECO:0000256" key="7">
    <source>
        <dbReference type="ARBA" id="ARBA00022806"/>
    </source>
</evidence>
<comment type="subcellular location">
    <subcellularLocation>
        <location evidence="1">Cytoplasm</location>
        <location evidence="1">Cytoplasmic ribonucleoprotein granule</location>
    </subcellularLocation>
</comment>
<dbReference type="InterPro" id="IPR027417">
    <property type="entry name" value="P-loop_NTPase"/>
</dbReference>
<keyword evidence="7" id="KW-0347">Helicase</keyword>
<evidence type="ECO:0000259" key="14">
    <source>
        <dbReference type="PROSITE" id="PS50103"/>
    </source>
</evidence>
<keyword evidence="5" id="KW-0547">Nucleotide-binding</keyword>
<evidence type="ECO:0000256" key="12">
    <source>
        <dbReference type="PROSITE-ProRule" id="PRU00723"/>
    </source>
</evidence>
<evidence type="ECO:0000256" key="10">
    <source>
        <dbReference type="ARBA" id="ARBA00023158"/>
    </source>
</evidence>
<feature type="region of interest" description="Disordered" evidence="13">
    <location>
        <begin position="254"/>
        <end position="274"/>
    </location>
</feature>
<keyword evidence="8" id="KW-0067">ATP-binding</keyword>
<evidence type="ECO:0000256" key="5">
    <source>
        <dbReference type="ARBA" id="ARBA00022741"/>
    </source>
</evidence>
<proteinExistence type="inferred from homology"/>
<evidence type="ECO:0000256" key="6">
    <source>
        <dbReference type="ARBA" id="ARBA00022801"/>
    </source>
</evidence>
<dbReference type="InterPro" id="IPR041677">
    <property type="entry name" value="DNA2/NAM7_AAA_11"/>
</dbReference>
<sequence length="978" mass="107707">MTRATVQPNVLNPQYCPAALLPAGCTRGNSCHLRHDIVRCTCGVILVKSAVHAHKQGKRHRALMLSEAQKNQAQASASASSASSAAKLLRVSSTNGAPQHLRKLLSTAHALEASAQDDKQGITVSHRDGLDFGVVGEDERVYIDVTIMRTKASGHARISLESITVRAARFTATLSGKSRWVTASEARTLSVQFRPGDTSPSAALPDGAYADVLELVFHDLVANARFLIVRTLQAVVGSREDHEQLKPKAPFTRRRRGMLPPAAPGADQRVIRVPRPPNWDTPNVWVGYLPEYKPPPALVEAAFGGPDPGSNSREVLQAVRRFLPDTFSVKTYADHFQVMLFIEDEHKRLELEMYALSGAEIVPNYPRYDLEVKGLEDGRPSVIVGDFIRVRQSGQDSGPWHEGRVHKIQQSRVSLHFGDAFNTYKGTKFDVRFVLNRLPVRRMHQAVRNRFRDARILFPRAEHVLRKTRVTEREKSELAPVNRLVAADPEQWETVVTIVNQPRGSAPFLVFGPPGTGKTVTVVEAIRQLLSRDPSIRILACAPSNSAADLLAMNLVGLGTTDLFRLNALSRRYEDLPKPLQPFSAINDKRTFVLPTKERLEGYRVVVATCLSGGVPASLGVEKGHFGYIIVDEAGQATEPEVMLPIKSSADGRTNVILAGDNKQLGPIVQSPIASSFGLKVSYLARMMDREIYSLDGETPAAPGSGVGRGVTIVKLLRNFRSHPAILEYPNHEFYGGELQACGDAALIRSLENSSELPRKKFPIVFHGVAGKDDREGASPSYFNISEATVIKKYVGALISRDNRVRAEEIGLITPYHAQRCKIRELLRKDPKMAGVTVASVEEFQGQERRVIIISTVRSSTGYLESDIRRALGFVASPQRFNVAVTRAQALLVVVGNPDVLSLDPLWRGFLGYVRDGGGWRGKAMPTEVDVDRRRRAAETETAQLIARLETMIVSKTDEDFDLDGFGTSESAVRWDAE</sequence>
<evidence type="ECO:0000256" key="4">
    <source>
        <dbReference type="ARBA" id="ARBA00022490"/>
    </source>
</evidence>
<dbReference type="PROSITE" id="PS50103">
    <property type="entry name" value="ZF_C3H1"/>
    <property type="match status" value="1"/>
</dbReference>
<protein>
    <recommendedName>
        <fullName evidence="3">RNA helicase</fullName>
        <ecNumber evidence="3">3.6.4.13</ecNumber>
    </recommendedName>
</protein>
<dbReference type="InterPro" id="IPR041679">
    <property type="entry name" value="DNA2/NAM7-like_C"/>
</dbReference>
<evidence type="ECO:0000313" key="16">
    <source>
        <dbReference type="Proteomes" id="UP001295794"/>
    </source>
</evidence>
<keyword evidence="4" id="KW-0963">Cytoplasm</keyword>
<name>A0AAD2K113_9AGAR</name>
<dbReference type="EMBL" id="CAVNYO010000181">
    <property type="protein sequence ID" value="CAK5272066.1"/>
    <property type="molecule type" value="Genomic_DNA"/>
</dbReference>
<evidence type="ECO:0000256" key="11">
    <source>
        <dbReference type="ARBA" id="ARBA00047984"/>
    </source>
</evidence>
<evidence type="ECO:0000256" key="3">
    <source>
        <dbReference type="ARBA" id="ARBA00012552"/>
    </source>
</evidence>
<dbReference type="InterPro" id="IPR049080">
    <property type="entry name" value="MOV-10-like_beta-barrel"/>
</dbReference>
<dbReference type="Gene3D" id="3.40.50.300">
    <property type="entry name" value="P-loop containing nucleotide triphosphate hydrolases"/>
    <property type="match status" value="2"/>
</dbReference>
<dbReference type="PANTHER" id="PTHR45418">
    <property type="entry name" value="CANCER/TESTIS ANTIGEN 55"/>
    <property type="match status" value="1"/>
</dbReference>
<keyword evidence="6" id="KW-0378">Hydrolase</keyword>
<dbReference type="InterPro" id="IPR047187">
    <property type="entry name" value="SF1_C_Upf1"/>
</dbReference>
<keyword evidence="10" id="KW-0943">RNA-mediated gene silencing</keyword>
<dbReference type="Proteomes" id="UP001295794">
    <property type="component" value="Unassembled WGS sequence"/>
</dbReference>
<dbReference type="GO" id="GO:0031047">
    <property type="term" value="P:regulatory ncRNA-mediated gene silencing"/>
    <property type="evidence" value="ECO:0007669"/>
    <property type="project" value="UniProtKB-KW"/>
</dbReference>
<keyword evidence="12" id="KW-0862">Zinc</keyword>
<dbReference type="FunFam" id="3.40.50.300:FF:000608">
    <property type="entry name" value="Mov10 RISC complex RNA helicase"/>
    <property type="match status" value="1"/>
</dbReference>
<evidence type="ECO:0000256" key="2">
    <source>
        <dbReference type="ARBA" id="ARBA00005601"/>
    </source>
</evidence>
<dbReference type="Pfam" id="PF13086">
    <property type="entry name" value="AAA_11"/>
    <property type="match status" value="2"/>
</dbReference>
<dbReference type="CDD" id="cd18038">
    <property type="entry name" value="DEXXQc_Helz-like"/>
    <property type="match status" value="1"/>
</dbReference>
<evidence type="ECO:0000256" key="8">
    <source>
        <dbReference type="ARBA" id="ARBA00022840"/>
    </source>
</evidence>
<organism evidence="15 16">
    <name type="scientific">Mycena citricolor</name>
    <dbReference type="NCBI Taxonomy" id="2018698"/>
    <lineage>
        <taxon>Eukaryota</taxon>
        <taxon>Fungi</taxon>
        <taxon>Dikarya</taxon>
        <taxon>Basidiomycota</taxon>
        <taxon>Agaricomycotina</taxon>
        <taxon>Agaricomycetes</taxon>
        <taxon>Agaricomycetidae</taxon>
        <taxon>Agaricales</taxon>
        <taxon>Marasmiineae</taxon>
        <taxon>Mycenaceae</taxon>
        <taxon>Mycena</taxon>
    </lineage>
</organism>
<evidence type="ECO:0000256" key="1">
    <source>
        <dbReference type="ARBA" id="ARBA00004331"/>
    </source>
</evidence>
<dbReference type="AlphaFoldDB" id="A0AAD2K113"/>
<comment type="caution">
    <text evidence="15">The sequence shown here is derived from an EMBL/GenBank/DDBJ whole genome shotgun (WGS) entry which is preliminary data.</text>
</comment>
<keyword evidence="12" id="KW-0479">Metal-binding</keyword>
<comment type="similarity">
    <text evidence="2">Belongs to the DNA2/NAM7 helicase family. SDE3 subfamily.</text>
</comment>
<feature type="zinc finger region" description="C3H1-type" evidence="12">
    <location>
        <begin position="11"/>
        <end position="38"/>
    </location>
</feature>
<dbReference type="Pfam" id="PF21634">
    <property type="entry name" value="MOV-10_beta-barrel"/>
    <property type="match status" value="1"/>
</dbReference>
<dbReference type="GO" id="GO:0008270">
    <property type="term" value="F:zinc ion binding"/>
    <property type="evidence" value="ECO:0007669"/>
    <property type="project" value="UniProtKB-KW"/>
</dbReference>
<dbReference type="InterPro" id="IPR000571">
    <property type="entry name" value="Znf_CCCH"/>
</dbReference>
<dbReference type="InterPro" id="IPR026122">
    <property type="entry name" value="MOV-10/SDE3_DEXXQ/H-box"/>
</dbReference>
<keyword evidence="16" id="KW-1185">Reference proteome</keyword>
<evidence type="ECO:0000256" key="13">
    <source>
        <dbReference type="SAM" id="MobiDB-lite"/>
    </source>
</evidence>
<gene>
    <name evidence="15" type="ORF">MYCIT1_LOCUS17604</name>
</gene>
<dbReference type="GO" id="GO:0032574">
    <property type="term" value="F:5'-3' RNA helicase activity"/>
    <property type="evidence" value="ECO:0007669"/>
    <property type="project" value="InterPro"/>
</dbReference>
<reference evidence="15" key="1">
    <citation type="submission" date="2023-11" db="EMBL/GenBank/DDBJ databases">
        <authorList>
            <person name="De Vega J J."/>
            <person name="De Vega J J."/>
        </authorList>
    </citation>
    <scope>NUCLEOTIDE SEQUENCE</scope>
</reference>
<keyword evidence="12" id="KW-0863">Zinc-finger</keyword>